<evidence type="ECO:0000256" key="1">
    <source>
        <dbReference type="ARBA" id="ARBA00022737"/>
    </source>
</evidence>
<dbReference type="Proteomes" id="UP000568106">
    <property type="component" value="Unassembled WGS sequence"/>
</dbReference>
<evidence type="ECO:0000313" key="6">
    <source>
        <dbReference type="Proteomes" id="UP000568106"/>
    </source>
</evidence>
<evidence type="ECO:0000256" key="3">
    <source>
        <dbReference type="PROSITE-ProRule" id="PRU00339"/>
    </source>
</evidence>
<feature type="repeat" description="TPR" evidence="3">
    <location>
        <begin position="294"/>
        <end position="327"/>
    </location>
</feature>
<dbReference type="InterPro" id="IPR019734">
    <property type="entry name" value="TPR_rpt"/>
</dbReference>
<keyword evidence="1" id="KW-0677">Repeat</keyword>
<comment type="caution">
    <text evidence="5">The sequence shown here is derived from an EMBL/GenBank/DDBJ whole genome shotgun (WGS) entry which is preliminary data.</text>
</comment>
<feature type="repeat" description="TPR" evidence="3">
    <location>
        <begin position="226"/>
        <end position="259"/>
    </location>
</feature>
<dbReference type="PROSITE" id="PS50005">
    <property type="entry name" value="TPR"/>
    <property type="match status" value="3"/>
</dbReference>
<gene>
    <name evidence="5" type="ORF">HDF09_002292</name>
</gene>
<organism evidence="5 6">
    <name type="scientific">Tunturiibacter empetritectus</name>
    <dbReference type="NCBI Taxonomy" id="3069691"/>
    <lineage>
        <taxon>Bacteria</taxon>
        <taxon>Pseudomonadati</taxon>
        <taxon>Acidobacteriota</taxon>
        <taxon>Terriglobia</taxon>
        <taxon>Terriglobales</taxon>
        <taxon>Acidobacteriaceae</taxon>
        <taxon>Tunturiibacter</taxon>
    </lineage>
</organism>
<feature type="repeat" description="TPR" evidence="3">
    <location>
        <begin position="402"/>
        <end position="435"/>
    </location>
</feature>
<name>A0A7W8MRG7_9BACT</name>
<dbReference type="PANTHER" id="PTHR44858">
    <property type="entry name" value="TETRATRICOPEPTIDE REPEAT PROTEIN 6"/>
    <property type="match status" value="1"/>
</dbReference>
<keyword evidence="2 3" id="KW-0802">TPR repeat</keyword>
<feature type="chain" id="PRO_5030898642" evidence="4">
    <location>
        <begin position="23"/>
        <end position="489"/>
    </location>
</feature>
<feature type="signal peptide" evidence="4">
    <location>
        <begin position="1"/>
        <end position="22"/>
    </location>
</feature>
<dbReference type="Pfam" id="PF13432">
    <property type="entry name" value="TPR_16"/>
    <property type="match status" value="1"/>
</dbReference>
<reference evidence="5" key="1">
    <citation type="submission" date="2020-08" db="EMBL/GenBank/DDBJ databases">
        <title>Genomic Encyclopedia of Type Strains, Phase IV (KMG-V): Genome sequencing to study the core and pangenomes of soil and plant-associated prokaryotes.</title>
        <authorList>
            <person name="Whitman W."/>
        </authorList>
    </citation>
    <scope>NUCLEOTIDE SEQUENCE [LARGE SCALE GENOMIC DNA]</scope>
    <source>
        <strain evidence="5">M8UP27</strain>
    </source>
</reference>
<protein>
    <submittedName>
        <fullName evidence="5">Tetratricopeptide (TPR) repeat protein</fullName>
    </submittedName>
</protein>
<dbReference type="InterPro" id="IPR011990">
    <property type="entry name" value="TPR-like_helical_dom_sf"/>
</dbReference>
<proteinExistence type="predicted"/>
<dbReference type="Gene3D" id="1.25.40.10">
    <property type="entry name" value="Tetratricopeptide repeat domain"/>
    <property type="match status" value="3"/>
</dbReference>
<dbReference type="Pfam" id="PF13181">
    <property type="entry name" value="TPR_8"/>
    <property type="match status" value="2"/>
</dbReference>
<dbReference type="SUPFAM" id="SSF48452">
    <property type="entry name" value="TPR-like"/>
    <property type="match status" value="2"/>
</dbReference>
<dbReference type="AlphaFoldDB" id="A0A7W8MRG7"/>
<dbReference type="EMBL" id="JACHDY010000002">
    <property type="protein sequence ID" value="MBB5317623.1"/>
    <property type="molecule type" value="Genomic_DNA"/>
</dbReference>
<evidence type="ECO:0000256" key="2">
    <source>
        <dbReference type="ARBA" id="ARBA00022803"/>
    </source>
</evidence>
<dbReference type="InterPro" id="IPR050498">
    <property type="entry name" value="Ycf3"/>
</dbReference>
<dbReference type="Pfam" id="PF14559">
    <property type="entry name" value="TPR_19"/>
    <property type="match status" value="1"/>
</dbReference>
<dbReference type="SMART" id="SM00028">
    <property type="entry name" value="TPR"/>
    <property type="match status" value="5"/>
</dbReference>
<dbReference type="PANTHER" id="PTHR44858:SF1">
    <property type="entry name" value="UDP-N-ACETYLGLUCOSAMINE--PEPTIDE N-ACETYLGLUCOSAMINYLTRANSFERASE SPINDLY-RELATED"/>
    <property type="match status" value="1"/>
</dbReference>
<sequence>MSSKRFISLIGVSLVAACFAQGQDSTAARKAAASALSSRQYNQALRDLEPLLKQHPRDPMLLTMRGVALDGLDRTTESLSSFDRALAIDPAFVPALKGAAQISYLRANPRALEYVKKLLAVMPANDVGNAMAGALSYQAHDCAAVITYFTLSNDQVYRDPKALDEFADCLLKQGQNDEALRVLLRGTQLHPERADLTYNLAVAQLRTHQPAEAIKTLTPLSNSNDSDLLNLLASAYVQTNQPDDAFRVLEKAIELKPTDQTNYLDLAILCLEHNQENRSVKAATAGIARIPKAASLYLIRGVAYAQLAQYDQAEKDFVDAAQLEPDQPHSVVAMSMLYSDRNQPDKEKALLTKQLAITPKDSVTNYLLADLIIRSGVQPGQPAFQEAKGYLATSLATKPDSAEAQILMGHLLEQENDISDAVAHYSKAIELEPDNRSALDRQFILLRKLHRNDEAAQTLQHLKSVLNNEIDQERKSFPARTSAAPQEQP</sequence>
<keyword evidence="4" id="KW-0732">Signal</keyword>
<dbReference type="PROSITE" id="PS51257">
    <property type="entry name" value="PROKAR_LIPOPROTEIN"/>
    <property type="match status" value="1"/>
</dbReference>
<evidence type="ECO:0000256" key="4">
    <source>
        <dbReference type="SAM" id="SignalP"/>
    </source>
</evidence>
<evidence type="ECO:0000313" key="5">
    <source>
        <dbReference type="EMBL" id="MBB5317623.1"/>
    </source>
</evidence>
<dbReference type="PROSITE" id="PS50293">
    <property type="entry name" value="TPR_REGION"/>
    <property type="match status" value="1"/>
</dbReference>
<accession>A0A7W8MRG7</accession>
<keyword evidence="6" id="KW-1185">Reference proteome</keyword>